<proteinExistence type="predicted"/>
<accession>A0A2T0BIX8</accession>
<comment type="caution">
    <text evidence="2">The sequence shown here is derived from an EMBL/GenBank/DDBJ whole genome shotgun (WGS) entry which is preliminary data.</text>
</comment>
<organism evidence="2 3">
    <name type="scientific">Clostridium luticellarii</name>
    <dbReference type="NCBI Taxonomy" id="1691940"/>
    <lineage>
        <taxon>Bacteria</taxon>
        <taxon>Bacillati</taxon>
        <taxon>Bacillota</taxon>
        <taxon>Clostridia</taxon>
        <taxon>Eubacteriales</taxon>
        <taxon>Clostridiaceae</taxon>
        <taxon>Clostridium</taxon>
    </lineage>
</organism>
<reference evidence="2 3" key="1">
    <citation type="submission" date="2018-03" db="EMBL/GenBank/DDBJ databases">
        <title>Genome sequence of Clostridium luticellarii DSM 29923.</title>
        <authorList>
            <person name="Poehlein A."/>
            <person name="Daniel R."/>
        </authorList>
    </citation>
    <scope>NUCLEOTIDE SEQUENCE [LARGE SCALE GENOMIC DNA]</scope>
    <source>
        <strain evidence="2 3">DSM 29923</strain>
    </source>
</reference>
<keyword evidence="3" id="KW-1185">Reference proteome</keyword>
<gene>
    <name evidence="2" type="ORF">CLLU_25660</name>
</gene>
<feature type="region of interest" description="Disordered" evidence="1">
    <location>
        <begin position="46"/>
        <end position="72"/>
    </location>
</feature>
<name>A0A2T0BIX8_9CLOT</name>
<dbReference type="AlphaFoldDB" id="A0A2T0BIX8"/>
<dbReference type="EMBL" id="PVXP01000043">
    <property type="protein sequence ID" value="PRR83831.1"/>
    <property type="molecule type" value="Genomic_DNA"/>
</dbReference>
<evidence type="ECO:0000313" key="3">
    <source>
        <dbReference type="Proteomes" id="UP000237798"/>
    </source>
</evidence>
<sequence>MNKKKKYITVILILIICAVAVVLAIKAYKIYSSTLMNKQLNSQQAADKSLSSSENNEKNNKSSHKNITVMPGEPEENNSFQFMDTIHGNNVFLKKDVNDMDGKTVGYITKKLLDEAKIDYTATGTDSILHFSAINGRVEKKAGNLSGWCYYVRKKGESKFIKPDVESGQWIYHTGDTVVWRYVQNSAHDGYSGAVK</sequence>
<evidence type="ECO:0000256" key="1">
    <source>
        <dbReference type="SAM" id="MobiDB-lite"/>
    </source>
</evidence>
<protein>
    <recommendedName>
        <fullName evidence="4">DUF4430 domain-containing protein</fullName>
    </recommendedName>
</protein>
<dbReference type="Proteomes" id="UP000237798">
    <property type="component" value="Unassembled WGS sequence"/>
</dbReference>
<dbReference type="OrthoDB" id="2356646at2"/>
<evidence type="ECO:0000313" key="2">
    <source>
        <dbReference type="EMBL" id="PRR83831.1"/>
    </source>
</evidence>
<evidence type="ECO:0008006" key="4">
    <source>
        <dbReference type="Google" id="ProtNLM"/>
    </source>
</evidence>